<proteinExistence type="inferred from homology"/>
<organism evidence="12 13">
    <name type="scientific">Arachnia propionica</name>
    <dbReference type="NCBI Taxonomy" id="1750"/>
    <lineage>
        <taxon>Bacteria</taxon>
        <taxon>Bacillati</taxon>
        <taxon>Actinomycetota</taxon>
        <taxon>Actinomycetes</taxon>
        <taxon>Propionibacteriales</taxon>
        <taxon>Propionibacteriaceae</taxon>
        <taxon>Arachnia</taxon>
    </lineage>
</organism>
<dbReference type="GO" id="GO:0000166">
    <property type="term" value="F:nucleotide binding"/>
    <property type="evidence" value="ECO:0007669"/>
    <property type="project" value="UniProtKB-KW"/>
</dbReference>
<dbReference type="InterPro" id="IPR002637">
    <property type="entry name" value="RdgB/HAM1"/>
</dbReference>
<keyword evidence="5 10" id="KW-0378">Hydrolase</keyword>
<dbReference type="Pfam" id="PF01725">
    <property type="entry name" value="Ham1p_like"/>
    <property type="match status" value="1"/>
</dbReference>
<evidence type="ECO:0000256" key="1">
    <source>
        <dbReference type="ARBA" id="ARBA00008023"/>
    </source>
</evidence>
<feature type="binding site" evidence="10">
    <location>
        <begin position="4"/>
        <end position="9"/>
    </location>
    <ligand>
        <name>substrate</name>
    </ligand>
</feature>
<dbReference type="GO" id="GO:0036220">
    <property type="term" value="F:ITP diphosphatase activity"/>
    <property type="evidence" value="ECO:0007669"/>
    <property type="project" value="UniProtKB-UniRule"/>
</dbReference>
<dbReference type="GO" id="GO:0046872">
    <property type="term" value="F:metal ion binding"/>
    <property type="evidence" value="ECO:0007669"/>
    <property type="project" value="UniProtKB-KW"/>
</dbReference>
<dbReference type="PANTHER" id="PTHR11067">
    <property type="entry name" value="INOSINE TRIPHOSPHATE PYROPHOSPHATASE/HAM1 PROTEIN"/>
    <property type="match status" value="1"/>
</dbReference>
<accession>A0AB37I7J4</accession>
<keyword evidence="4 10" id="KW-0547">Nucleotide-binding</keyword>
<feature type="binding site" evidence="10">
    <location>
        <begin position="179"/>
        <end position="180"/>
    </location>
    <ligand>
        <name>substrate</name>
    </ligand>
</feature>
<dbReference type="GO" id="GO:0036222">
    <property type="term" value="F:XTP diphosphatase activity"/>
    <property type="evidence" value="ECO:0007669"/>
    <property type="project" value="UniProtKB-UniRule"/>
</dbReference>
<dbReference type="GO" id="GO:0035870">
    <property type="term" value="F:dITP diphosphatase activity"/>
    <property type="evidence" value="ECO:0007669"/>
    <property type="project" value="UniProtKB-UniRule"/>
</dbReference>
<evidence type="ECO:0000313" key="12">
    <source>
        <dbReference type="EMBL" id="QUC12701.1"/>
    </source>
</evidence>
<evidence type="ECO:0000256" key="5">
    <source>
        <dbReference type="ARBA" id="ARBA00022801"/>
    </source>
</evidence>
<dbReference type="Proteomes" id="UP000677180">
    <property type="component" value="Chromosome"/>
</dbReference>
<evidence type="ECO:0000256" key="4">
    <source>
        <dbReference type="ARBA" id="ARBA00022741"/>
    </source>
</evidence>
<dbReference type="FunFam" id="3.90.950.10:FF:000001">
    <property type="entry name" value="dITP/XTP pyrophosphatase"/>
    <property type="match status" value="1"/>
</dbReference>
<dbReference type="HAMAP" id="MF_01405">
    <property type="entry name" value="Non_canon_purine_NTPase"/>
    <property type="match status" value="1"/>
</dbReference>
<feature type="binding site" evidence="10">
    <location>
        <position position="174"/>
    </location>
    <ligand>
        <name>substrate</name>
    </ligand>
</feature>
<evidence type="ECO:0000256" key="3">
    <source>
        <dbReference type="ARBA" id="ARBA00022723"/>
    </source>
</evidence>
<keyword evidence="6 10" id="KW-0460">Magnesium</keyword>
<dbReference type="AlphaFoldDB" id="A0AB37I7J4"/>
<dbReference type="Gene3D" id="3.90.950.10">
    <property type="match status" value="1"/>
</dbReference>
<feature type="active site" description="Proton acceptor" evidence="10">
    <location>
        <position position="68"/>
    </location>
</feature>
<evidence type="ECO:0000256" key="6">
    <source>
        <dbReference type="ARBA" id="ARBA00022842"/>
    </source>
</evidence>
<evidence type="ECO:0000256" key="8">
    <source>
        <dbReference type="ARBA" id="ARBA00051875"/>
    </source>
</evidence>
<feature type="binding site" evidence="10">
    <location>
        <position position="68"/>
    </location>
    <ligand>
        <name>Mg(2+)</name>
        <dbReference type="ChEBI" id="CHEBI:18420"/>
    </ligand>
</feature>
<comment type="function">
    <text evidence="10">Pyrophosphatase that catalyzes the hydrolysis of nucleoside triphosphates to their monophosphate derivatives, with a high preference for the non-canonical purine nucleotides XTP (xanthosine triphosphate), dITP (deoxyinosine triphosphate) and ITP. Seems to function as a house-cleaning enzyme that removes non-canonical purine nucleotides from the nucleotide pool, thus preventing their incorporation into DNA/RNA and avoiding chromosomal lesions.</text>
</comment>
<dbReference type="NCBIfam" id="TIGR00042">
    <property type="entry name" value="RdgB/HAM1 family non-canonical purine NTP pyrophosphatase"/>
    <property type="match status" value="1"/>
</dbReference>
<comment type="subunit">
    <text evidence="2 10">Homodimer.</text>
</comment>
<evidence type="ECO:0000256" key="9">
    <source>
        <dbReference type="ARBA" id="ARBA00052017"/>
    </source>
</evidence>
<name>A0AB37I7J4_9ACTN</name>
<dbReference type="InterPro" id="IPR029001">
    <property type="entry name" value="ITPase-like_fam"/>
</dbReference>
<feature type="binding site" evidence="10">
    <location>
        <position position="39"/>
    </location>
    <ligand>
        <name>Mg(2+)</name>
        <dbReference type="ChEBI" id="CHEBI:18420"/>
    </ligand>
</feature>
<keyword evidence="7 10" id="KW-0546">Nucleotide metabolism</keyword>
<dbReference type="InterPro" id="IPR020922">
    <property type="entry name" value="dITP/XTP_pyrophosphatase"/>
</dbReference>
<dbReference type="GO" id="GO:0005829">
    <property type="term" value="C:cytosol"/>
    <property type="evidence" value="ECO:0007669"/>
    <property type="project" value="TreeGrafter"/>
</dbReference>
<dbReference type="SUPFAM" id="SSF52972">
    <property type="entry name" value="ITPase-like"/>
    <property type="match status" value="1"/>
</dbReference>
<evidence type="ECO:0000256" key="7">
    <source>
        <dbReference type="ARBA" id="ARBA00023080"/>
    </source>
</evidence>
<gene>
    <name evidence="12" type="primary">rdgB</name>
    <name evidence="12" type="ORF">J5A53_10935</name>
</gene>
<comment type="catalytic activity">
    <reaction evidence="9 10">
        <text>XTP + H2O = XMP + diphosphate + H(+)</text>
        <dbReference type="Rhea" id="RHEA:28610"/>
        <dbReference type="ChEBI" id="CHEBI:15377"/>
        <dbReference type="ChEBI" id="CHEBI:15378"/>
        <dbReference type="ChEBI" id="CHEBI:33019"/>
        <dbReference type="ChEBI" id="CHEBI:57464"/>
        <dbReference type="ChEBI" id="CHEBI:61314"/>
        <dbReference type="EC" id="3.6.1.66"/>
    </reaction>
</comment>
<dbReference type="EC" id="3.6.1.66" evidence="10"/>
<dbReference type="GO" id="GO:0009117">
    <property type="term" value="P:nucleotide metabolic process"/>
    <property type="evidence" value="ECO:0007669"/>
    <property type="project" value="UniProtKB-KW"/>
</dbReference>
<keyword evidence="3 10" id="KW-0479">Metal-binding</keyword>
<sequence length="194" mass="20781">MLATNNPKKLVELRRVIQDAGLAVEVLGLGDFDSCPEPDETERTFEGNAFIKAEAAARHTGLPALADDSGLEVDELNSMPGVRSARWAGPECDDAANNALLLAQLAGVPPERRGARFVCALALALPGGGRQLWRGEMPGRIAEEERGDGGFGYDPLFLPDDRTCTSAELTAAQKDAISHRGKAVRAFVAWLKEQ</sequence>
<evidence type="ECO:0000313" key="13">
    <source>
        <dbReference type="Proteomes" id="UP000677180"/>
    </source>
</evidence>
<reference evidence="12" key="1">
    <citation type="submission" date="2021-03" db="EMBL/GenBank/DDBJ databases">
        <title>Human Oral Microbial Genomes.</title>
        <authorList>
            <person name="Johnston C.D."/>
            <person name="Chen T."/>
            <person name="Dewhirst F.E."/>
        </authorList>
    </citation>
    <scope>NUCLEOTIDE SEQUENCE</scope>
    <source>
        <strain evidence="12">F0714</strain>
    </source>
</reference>
<protein>
    <recommendedName>
        <fullName evidence="10">dITP/XTP pyrophosphatase</fullName>
        <ecNumber evidence="10">3.6.1.66</ecNumber>
    </recommendedName>
    <alternativeName>
        <fullName evidence="10">Non-canonical purine NTP pyrophosphatase</fullName>
    </alternativeName>
    <alternativeName>
        <fullName evidence="10">Non-standard purine NTP pyrophosphatase</fullName>
    </alternativeName>
    <alternativeName>
        <fullName evidence="10">Nucleoside-triphosphate diphosphatase</fullName>
    </alternativeName>
    <alternativeName>
        <fullName evidence="10">Nucleoside-triphosphate pyrophosphatase</fullName>
        <shortName evidence="10">NTPase</shortName>
    </alternativeName>
</protein>
<comment type="similarity">
    <text evidence="1 10 11">Belongs to the HAM1 NTPase family.</text>
</comment>
<evidence type="ECO:0000256" key="2">
    <source>
        <dbReference type="ARBA" id="ARBA00011738"/>
    </source>
</evidence>
<dbReference type="CDD" id="cd00515">
    <property type="entry name" value="HAM1"/>
    <property type="match status" value="1"/>
</dbReference>
<dbReference type="GO" id="GO:0009146">
    <property type="term" value="P:purine nucleoside triphosphate catabolic process"/>
    <property type="evidence" value="ECO:0007669"/>
    <property type="project" value="UniProtKB-UniRule"/>
</dbReference>
<comment type="catalytic activity">
    <reaction evidence="8 10">
        <text>dITP + H2O = dIMP + diphosphate + H(+)</text>
        <dbReference type="Rhea" id="RHEA:28342"/>
        <dbReference type="ChEBI" id="CHEBI:15377"/>
        <dbReference type="ChEBI" id="CHEBI:15378"/>
        <dbReference type="ChEBI" id="CHEBI:33019"/>
        <dbReference type="ChEBI" id="CHEBI:61194"/>
        <dbReference type="ChEBI" id="CHEBI:61382"/>
        <dbReference type="EC" id="3.6.1.66"/>
    </reaction>
</comment>
<evidence type="ECO:0000256" key="11">
    <source>
        <dbReference type="RuleBase" id="RU003781"/>
    </source>
</evidence>
<feature type="binding site" evidence="10">
    <location>
        <begin position="151"/>
        <end position="154"/>
    </location>
    <ligand>
        <name>substrate</name>
    </ligand>
</feature>
<dbReference type="PANTHER" id="PTHR11067:SF9">
    <property type="entry name" value="INOSINE TRIPHOSPHATE PYROPHOSPHATASE"/>
    <property type="match status" value="1"/>
</dbReference>
<dbReference type="EMBL" id="CP072385">
    <property type="protein sequence ID" value="QUC12701.1"/>
    <property type="molecule type" value="Genomic_DNA"/>
</dbReference>
<feature type="binding site" evidence="10">
    <location>
        <position position="69"/>
    </location>
    <ligand>
        <name>substrate</name>
    </ligand>
</feature>
<evidence type="ECO:0000256" key="10">
    <source>
        <dbReference type="HAMAP-Rule" id="MF_01405"/>
    </source>
</evidence>
<comment type="cofactor">
    <cofactor evidence="10">
        <name>Mg(2+)</name>
        <dbReference type="ChEBI" id="CHEBI:18420"/>
    </cofactor>
    <text evidence="10">Binds 1 Mg(2+) ion per subunit.</text>
</comment>
<dbReference type="GO" id="GO:0017111">
    <property type="term" value="F:ribonucleoside triphosphate phosphatase activity"/>
    <property type="evidence" value="ECO:0007669"/>
    <property type="project" value="InterPro"/>
</dbReference>
<comment type="catalytic activity">
    <reaction evidence="10">
        <text>ITP + H2O = IMP + diphosphate + H(+)</text>
        <dbReference type="Rhea" id="RHEA:29399"/>
        <dbReference type="ChEBI" id="CHEBI:15377"/>
        <dbReference type="ChEBI" id="CHEBI:15378"/>
        <dbReference type="ChEBI" id="CHEBI:33019"/>
        <dbReference type="ChEBI" id="CHEBI:58053"/>
        <dbReference type="ChEBI" id="CHEBI:61402"/>
        <dbReference type="EC" id="3.6.1.66"/>
    </reaction>
</comment>